<dbReference type="EMBL" id="JACGWS010000002">
    <property type="protein sequence ID" value="MBC8753811.1"/>
    <property type="molecule type" value="Genomic_DNA"/>
</dbReference>
<feature type="transmembrane region" description="Helical" evidence="1">
    <location>
        <begin position="31"/>
        <end position="52"/>
    </location>
</feature>
<proteinExistence type="predicted"/>
<gene>
    <name evidence="2" type="ORF">H2O64_03965</name>
</gene>
<evidence type="ECO:0000256" key="1">
    <source>
        <dbReference type="SAM" id="Phobius"/>
    </source>
</evidence>
<sequence length="136" mass="15954">MDNSIIGIFFALGISFFILYSRKAKWIKPKIVWLFCSGFLAIGLFGFLFSKLELRNDRLMYFGFCVPIIYWTFDRLFKRLSEKIHDRDFILFLRNSNEIDYGFSAENPHVKTSDKLFSLVLLIIIIGTLFIGMNTI</sequence>
<feature type="transmembrane region" description="Helical" evidence="1">
    <location>
        <begin position="58"/>
        <end position="77"/>
    </location>
</feature>
<evidence type="ECO:0000313" key="3">
    <source>
        <dbReference type="Proteomes" id="UP000619238"/>
    </source>
</evidence>
<keyword evidence="1" id="KW-0812">Transmembrane</keyword>
<reference evidence="2 3" key="1">
    <citation type="submission" date="2020-07" db="EMBL/GenBank/DDBJ databases">
        <title>Description of Kordia aestuariivivens sp. nov., isolated from a tidal flat.</title>
        <authorList>
            <person name="Park S."/>
            <person name="Yoon J.-H."/>
        </authorList>
    </citation>
    <scope>NUCLEOTIDE SEQUENCE [LARGE SCALE GENOMIC DNA]</scope>
    <source>
        <strain evidence="2 3">YSTF-M3</strain>
    </source>
</reference>
<feature type="transmembrane region" description="Helical" evidence="1">
    <location>
        <begin position="116"/>
        <end position="133"/>
    </location>
</feature>
<protein>
    <submittedName>
        <fullName evidence="2">Uncharacterized protein</fullName>
    </submittedName>
</protein>
<comment type="caution">
    <text evidence="2">The sequence shown here is derived from an EMBL/GenBank/DDBJ whole genome shotgun (WGS) entry which is preliminary data.</text>
</comment>
<organism evidence="2 3">
    <name type="scientific">Kordia aestuariivivens</name>
    <dbReference type="NCBI Taxonomy" id="2759037"/>
    <lineage>
        <taxon>Bacteria</taxon>
        <taxon>Pseudomonadati</taxon>
        <taxon>Bacteroidota</taxon>
        <taxon>Flavobacteriia</taxon>
        <taxon>Flavobacteriales</taxon>
        <taxon>Flavobacteriaceae</taxon>
        <taxon>Kordia</taxon>
    </lineage>
</organism>
<keyword evidence="1" id="KW-0472">Membrane</keyword>
<dbReference type="RefSeq" id="WP_187560849.1">
    <property type="nucleotide sequence ID" value="NZ_JACGWS010000002.1"/>
</dbReference>
<dbReference type="Proteomes" id="UP000619238">
    <property type="component" value="Unassembled WGS sequence"/>
</dbReference>
<keyword evidence="1" id="KW-1133">Transmembrane helix</keyword>
<evidence type="ECO:0000313" key="2">
    <source>
        <dbReference type="EMBL" id="MBC8753811.1"/>
    </source>
</evidence>
<feature type="transmembrane region" description="Helical" evidence="1">
    <location>
        <begin position="6"/>
        <end position="22"/>
    </location>
</feature>
<keyword evidence="3" id="KW-1185">Reference proteome</keyword>
<accession>A0ABR7Q5H2</accession>
<name>A0ABR7Q5H2_9FLAO</name>